<evidence type="ECO:0000256" key="12">
    <source>
        <dbReference type="ARBA" id="ARBA00023274"/>
    </source>
</evidence>
<evidence type="ECO:0000256" key="11">
    <source>
        <dbReference type="ARBA" id="ARBA00023242"/>
    </source>
</evidence>
<evidence type="ECO:0000256" key="1">
    <source>
        <dbReference type="ARBA" id="ARBA00004123"/>
    </source>
</evidence>
<evidence type="ECO:0000313" key="17">
    <source>
        <dbReference type="Proteomes" id="UP000045706"/>
    </source>
</evidence>
<dbReference type="InterPro" id="IPR000873">
    <property type="entry name" value="AMP-dep_synth/lig_dom"/>
</dbReference>
<dbReference type="AlphaFoldDB" id="A0A0G4ME19"/>
<dbReference type="Proteomes" id="UP000045706">
    <property type="component" value="Unassembled WGS sequence"/>
</dbReference>
<evidence type="ECO:0000256" key="6">
    <source>
        <dbReference type="ARBA" id="ARBA00022728"/>
    </source>
</evidence>
<keyword evidence="8" id="KW-0067">ATP-binding</keyword>
<dbReference type="SUPFAM" id="SSF50182">
    <property type="entry name" value="Sm-like ribonucleoproteins"/>
    <property type="match status" value="1"/>
</dbReference>
<comment type="similarity">
    <text evidence="2">Belongs to the ATP-dependent AMP-binding enzyme family.</text>
</comment>
<evidence type="ECO:0000313" key="16">
    <source>
        <dbReference type="EMBL" id="CRK32391.1"/>
    </source>
</evidence>
<dbReference type="PANTHER" id="PTHR43272:SF83">
    <property type="entry name" value="ACYL-COA SYNTHETASE LONG-CHAIN, ISOFORM J"/>
    <property type="match status" value="1"/>
</dbReference>
<dbReference type="Pfam" id="PF00501">
    <property type="entry name" value="AMP-binding"/>
    <property type="match status" value="1"/>
</dbReference>
<dbReference type="PROSITE" id="PS00455">
    <property type="entry name" value="AMP_BINDING"/>
    <property type="match status" value="1"/>
</dbReference>
<comment type="subcellular location">
    <subcellularLocation>
        <location evidence="1">Nucleus</location>
    </subcellularLocation>
</comment>
<keyword evidence="5" id="KW-0507">mRNA processing</keyword>
<proteinExistence type="inferred from homology"/>
<dbReference type="GO" id="GO:0005886">
    <property type="term" value="C:plasma membrane"/>
    <property type="evidence" value="ECO:0007669"/>
    <property type="project" value="TreeGrafter"/>
</dbReference>
<keyword evidence="9" id="KW-0694">RNA-binding</keyword>
<evidence type="ECO:0000256" key="2">
    <source>
        <dbReference type="ARBA" id="ARBA00006432"/>
    </source>
</evidence>
<dbReference type="InterPro" id="IPR020845">
    <property type="entry name" value="AMP-binding_CS"/>
</dbReference>
<dbReference type="GO" id="GO:0005783">
    <property type="term" value="C:endoplasmic reticulum"/>
    <property type="evidence" value="ECO:0007669"/>
    <property type="project" value="TreeGrafter"/>
</dbReference>
<comment type="similarity">
    <text evidence="3">Belongs to the snRNP Sm proteins family.</text>
</comment>
<dbReference type="GO" id="GO:0005681">
    <property type="term" value="C:spliceosomal complex"/>
    <property type="evidence" value="ECO:0007669"/>
    <property type="project" value="UniProtKB-KW"/>
</dbReference>
<dbReference type="SUPFAM" id="SSF56801">
    <property type="entry name" value="Acetyl-CoA synthetase-like"/>
    <property type="match status" value="1"/>
</dbReference>
<keyword evidence="4" id="KW-0436">Ligase</keyword>
<evidence type="ECO:0000256" key="9">
    <source>
        <dbReference type="ARBA" id="ARBA00022884"/>
    </source>
</evidence>
<evidence type="ECO:0000256" key="4">
    <source>
        <dbReference type="ARBA" id="ARBA00022598"/>
    </source>
</evidence>
<dbReference type="GO" id="GO:0005811">
    <property type="term" value="C:lipid droplet"/>
    <property type="evidence" value="ECO:0007669"/>
    <property type="project" value="TreeGrafter"/>
</dbReference>
<feature type="domain" description="Sm" evidence="15">
    <location>
        <begin position="22"/>
        <end position="80"/>
    </location>
</feature>
<evidence type="ECO:0000256" key="13">
    <source>
        <dbReference type="ARBA" id="ARBA00030143"/>
    </source>
</evidence>
<dbReference type="GO" id="GO:0035336">
    <property type="term" value="P:long-chain fatty-acyl-CoA metabolic process"/>
    <property type="evidence" value="ECO:0007669"/>
    <property type="project" value="TreeGrafter"/>
</dbReference>
<keyword evidence="10" id="KW-0508">mRNA splicing</keyword>
<evidence type="ECO:0000256" key="10">
    <source>
        <dbReference type="ARBA" id="ARBA00023187"/>
    </source>
</evidence>
<evidence type="ECO:0000256" key="14">
    <source>
        <dbReference type="ARBA" id="ARBA00036813"/>
    </source>
</evidence>
<gene>
    <name evidence="16" type="ORF">BN1723_014613</name>
</gene>
<name>A0A0G4ME19_VERLO</name>
<keyword evidence="12" id="KW-0687">Ribonucleoprotein</keyword>
<reference evidence="17" key="1">
    <citation type="submission" date="2015-05" db="EMBL/GenBank/DDBJ databases">
        <authorList>
            <person name="Fogelqvist Johan"/>
        </authorList>
    </citation>
    <scope>NUCLEOTIDE SEQUENCE [LARGE SCALE GENOMIC DNA]</scope>
</reference>
<keyword evidence="6" id="KW-0747">Spliceosome</keyword>
<dbReference type="SMART" id="SM00651">
    <property type="entry name" value="Sm"/>
    <property type="match status" value="1"/>
</dbReference>
<dbReference type="InterPro" id="IPR010920">
    <property type="entry name" value="LSM_dom_sf"/>
</dbReference>
<protein>
    <recommendedName>
        <fullName evidence="13">Sm protein E</fullName>
    </recommendedName>
</protein>
<dbReference type="InterPro" id="IPR001163">
    <property type="entry name" value="Sm_dom_euk/arc"/>
</dbReference>
<dbReference type="PANTHER" id="PTHR43272">
    <property type="entry name" value="LONG-CHAIN-FATTY-ACID--COA LIGASE"/>
    <property type="match status" value="1"/>
</dbReference>
<evidence type="ECO:0000256" key="5">
    <source>
        <dbReference type="ARBA" id="ARBA00022664"/>
    </source>
</evidence>
<dbReference type="GO" id="GO:0005524">
    <property type="term" value="F:ATP binding"/>
    <property type="evidence" value="ECO:0007669"/>
    <property type="project" value="UniProtKB-KW"/>
</dbReference>
<accession>A0A0G4ME19</accession>
<dbReference type="InterPro" id="IPR027078">
    <property type="entry name" value="snRNP-E"/>
</dbReference>
<dbReference type="EMBL" id="CVQI01024558">
    <property type="protein sequence ID" value="CRK32391.1"/>
    <property type="molecule type" value="Genomic_DNA"/>
</dbReference>
<evidence type="ECO:0000256" key="3">
    <source>
        <dbReference type="ARBA" id="ARBA00006850"/>
    </source>
</evidence>
<evidence type="ECO:0000256" key="8">
    <source>
        <dbReference type="ARBA" id="ARBA00022840"/>
    </source>
</evidence>
<dbReference type="InterPro" id="IPR042099">
    <property type="entry name" value="ANL_N_sf"/>
</dbReference>
<dbReference type="GO" id="GO:0003723">
    <property type="term" value="F:RNA binding"/>
    <property type="evidence" value="ECO:0007669"/>
    <property type="project" value="UniProtKB-KW"/>
</dbReference>
<keyword evidence="11" id="KW-0539">Nucleus</keyword>
<dbReference type="Pfam" id="PF01423">
    <property type="entry name" value="LSM"/>
    <property type="match status" value="1"/>
</dbReference>
<dbReference type="Gene3D" id="2.30.30.100">
    <property type="match status" value="1"/>
</dbReference>
<organism evidence="16 17">
    <name type="scientific">Verticillium longisporum</name>
    <name type="common">Verticillium dahliae var. longisporum</name>
    <dbReference type="NCBI Taxonomy" id="100787"/>
    <lineage>
        <taxon>Eukaryota</taxon>
        <taxon>Fungi</taxon>
        <taxon>Dikarya</taxon>
        <taxon>Ascomycota</taxon>
        <taxon>Pezizomycotina</taxon>
        <taxon>Sordariomycetes</taxon>
        <taxon>Hypocreomycetidae</taxon>
        <taxon>Glomerellales</taxon>
        <taxon>Plectosphaerellaceae</taxon>
        <taxon>Verticillium</taxon>
    </lineage>
</organism>
<dbReference type="GO" id="GO:0004467">
    <property type="term" value="F:long-chain fatty acid-CoA ligase activity"/>
    <property type="evidence" value="ECO:0007669"/>
    <property type="project" value="UniProtKB-EC"/>
</dbReference>
<comment type="catalytic activity">
    <reaction evidence="14">
        <text>a long-chain fatty acid + ATP + CoA = a long-chain fatty acyl-CoA + AMP + diphosphate</text>
        <dbReference type="Rhea" id="RHEA:15421"/>
        <dbReference type="ChEBI" id="CHEBI:30616"/>
        <dbReference type="ChEBI" id="CHEBI:33019"/>
        <dbReference type="ChEBI" id="CHEBI:57287"/>
        <dbReference type="ChEBI" id="CHEBI:57560"/>
        <dbReference type="ChEBI" id="CHEBI:83139"/>
        <dbReference type="ChEBI" id="CHEBI:456215"/>
        <dbReference type="EC" id="6.2.1.3"/>
    </reaction>
</comment>
<keyword evidence="7" id="KW-0547">Nucleotide-binding</keyword>
<dbReference type="CDD" id="cd01718">
    <property type="entry name" value="Sm_E"/>
    <property type="match status" value="1"/>
</dbReference>
<dbReference type="Gene3D" id="3.40.50.12780">
    <property type="entry name" value="N-terminal domain of ligase-like"/>
    <property type="match status" value="1"/>
</dbReference>
<sequence>MTGRGGGGGRRVLLPPINFIFKLLQQQATVQVWLYEQLSIRIEGKIRGFDEFMNLVIDNAVEVKQITKTNKEETRRSLGGARLPPSCFFPPLNNVLHEAKDVQHIIWNSQNTLNEGHVSQLKAAHPHVNIVSFEELRQLGEDNVAEPVPPTTEDLCCIMYTSGSTGTPKGVPLLHRQVCAAIAGVSVVVGPHIGPGDGLLTYLPLAHILEYVFENGALFWGAVLGYGNPKTLSDNSVRNCSGDIREFKPSIMVGVPAVWETVKKGIINKVNAGSPVVKSLFWNSLSLKASLLASGLPGTGVLDSVVFKKLKEATGGRLKLCMSGGGPIAKETQHFISMAIAPMIIGYGLTETTAMGCLMNPLEWNTNNMGAMPASIEIKLVDFADAGYFATNKPNPQGEIWIRGPSVLKEYYDNPKETAEAITPDGWFKTGDIGEFDSQGHLKLIDRKKNLVKTLNGEYIALEKLESIYRASSVVQNICIYAEPTKAKPIAIIVPAEPALIQLAQSIGVQGNSLEELVGDKKLSAAVLRELQNAGRTGGLSGIEIVEGVVLSDEEWTPQNGYTTAAQKLQRKKILDKFKSQVAQAYGSTS</sequence>
<dbReference type="GO" id="GO:0000398">
    <property type="term" value="P:mRNA splicing, via spliceosome"/>
    <property type="evidence" value="ECO:0007669"/>
    <property type="project" value="InterPro"/>
</dbReference>
<evidence type="ECO:0000256" key="7">
    <source>
        <dbReference type="ARBA" id="ARBA00022741"/>
    </source>
</evidence>
<evidence type="ECO:0000259" key="15">
    <source>
        <dbReference type="SMART" id="SM00651"/>
    </source>
</evidence>